<reference evidence="1 2" key="1">
    <citation type="submission" date="2019-10" db="EMBL/GenBank/DDBJ databases">
        <authorList>
            <person name="Palmer J.M."/>
        </authorList>
    </citation>
    <scope>NUCLEOTIDE SEQUENCE [LARGE SCALE GENOMIC DNA]</scope>
    <source>
        <strain evidence="1 2">TWF718</strain>
    </source>
</reference>
<keyword evidence="2" id="KW-1185">Reference proteome</keyword>
<accession>A0AAN8MU98</accession>
<dbReference type="AlphaFoldDB" id="A0AAN8MU98"/>
<protein>
    <submittedName>
        <fullName evidence="1">Uncharacterized protein</fullName>
    </submittedName>
</protein>
<dbReference type="Proteomes" id="UP001313282">
    <property type="component" value="Unassembled WGS sequence"/>
</dbReference>
<sequence length="141" mass="15987">MEPKFVKIRGTDSVLLIADRKSHKITCLQVTDGSRRATREDVFDINEAAKVPLDIINSIIEYVERDNRRFEKRKLGVSYAVSRLKLCDSGDVMAVVRVVEWDPVNSLDTRKAGLPPRDQLAPLNANMGTSKKLQHKKVLRD</sequence>
<evidence type="ECO:0000313" key="1">
    <source>
        <dbReference type="EMBL" id="KAK6356302.1"/>
    </source>
</evidence>
<gene>
    <name evidence="1" type="ORF">TWF718_000669</name>
</gene>
<evidence type="ECO:0000313" key="2">
    <source>
        <dbReference type="Proteomes" id="UP001313282"/>
    </source>
</evidence>
<comment type="caution">
    <text evidence="1">The sequence shown here is derived from an EMBL/GenBank/DDBJ whole genome shotgun (WGS) entry which is preliminary data.</text>
</comment>
<dbReference type="EMBL" id="JAVHNR010000001">
    <property type="protein sequence ID" value="KAK6356302.1"/>
    <property type="molecule type" value="Genomic_DNA"/>
</dbReference>
<name>A0AAN8MU98_9PEZI</name>
<proteinExistence type="predicted"/>
<organism evidence="1 2">
    <name type="scientific">Orbilia javanica</name>
    <dbReference type="NCBI Taxonomy" id="47235"/>
    <lineage>
        <taxon>Eukaryota</taxon>
        <taxon>Fungi</taxon>
        <taxon>Dikarya</taxon>
        <taxon>Ascomycota</taxon>
        <taxon>Pezizomycotina</taxon>
        <taxon>Orbiliomycetes</taxon>
        <taxon>Orbiliales</taxon>
        <taxon>Orbiliaceae</taxon>
        <taxon>Orbilia</taxon>
    </lineage>
</organism>